<gene>
    <name evidence="6" type="ORF">NFG58_06260</name>
</gene>
<dbReference type="GO" id="GO:0046872">
    <property type="term" value="F:metal ion binding"/>
    <property type="evidence" value="ECO:0007669"/>
    <property type="project" value="UniProtKB-KW"/>
</dbReference>
<dbReference type="Pfam" id="PF00884">
    <property type="entry name" value="Sulfatase"/>
    <property type="match status" value="1"/>
</dbReference>
<dbReference type="InterPro" id="IPR000917">
    <property type="entry name" value="Sulfatase_N"/>
</dbReference>
<keyword evidence="2" id="KW-0479">Metal-binding</keyword>
<dbReference type="PANTHER" id="PTHR42693:SF33">
    <property type="entry name" value="ARYLSULFATASE"/>
    <property type="match status" value="1"/>
</dbReference>
<dbReference type="GO" id="GO:0004065">
    <property type="term" value="F:arylsulfatase activity"/>
    <property type="evidence" value="ECO:0007669"/>
    <property type="project" value="TreeGrafter"/>
</dbReference>
<comment type="similarity">
    <text evidence="1">Belongs to the sulfatase family.</text>
</comment>
<dbReference type="SUPFAM" id="SSF53649">
    <property type="entry name" value="Alkaline phosphatase-like"/>
    <property type="match status" value="1"/>
</dbReference>
<evidence type="ECO:0000256" key="2">
    <source>
        <dbReference type="ARBA" id="ARBA00022723"/>
    </source>
</evidence>
<dbReference type="InterPro" id="IPR050738">
    <property type="entry name" value="Sulfatase"/>
</dbReference>
<sequence length="481" mass="53999">MDKQPNVIMILADDMGFWSLGTRGNQEVQTPHIDALARSGVDFVNCYCVSPVCSPARASLLTGRIPSQHGVLDWIRQGSEDKNGDRSVEYLQGMLGFSDVLHDNGYDCALIGKWHLGDSAHPQKGFTHWITMPKGSDSYYGARMYRNGVEEIVPGYLTDFLADEATHYLESRAGEDRPFFLSLNFSAPHRPWHKSQHPREVWSQYDDCEFSTFPRLPRHPDQINNGVYPQEDVNEMIQGYCTSLTAADAAIGRVLARLEDLGLTEDTLVIFTSDNGMSLGHHGIYGKGNATYPQNMYDQAVRVPFIMAQPGKITPRASTALVSHYDFCPTLLEYLGIDAKVGDNLPGRSFLPILTGPDDTQSRDVVVFDEYGPVRMLRDSRWKFIWRVGDWPNELYDMTEDPDELNDLIHSPEHADIAAELEQRMVAWFEQYVDPARDGTKQPVFGRGQIARVDANDTDGVPFADDWFYQSSGGEDSGPTL</sequence>
<keyword evidence="4" id="KW-0106">Calcium</keyword>
<dbReference type="InterPro" id="IPR017850">
    <property type="entry name" value="Alkaline_phosphatase_core_sf"/>
</dbReference>
<evidence type="ECO:0000256" key="3">
    <source>
        <dbReference type="ARBA" id="ARBA00022801"/>
    </source>
</evidence>
<evidence type="ECO:0000259" key="5">
    <source>
        <dbReference type="Pfam" id="PF00884"/>
    </source>
</evidence>
<reference evidence="6" key="1">
    <citation type="submission" date="2022-06" db="EMBL/GenBank/DDBJ databases">
        <title>A novel DMS-producing enzyme.</title>
        <authorList>
            <person name="Zhang Y."/>
        </authorList>
    </citation>
    <scope>NUCLEOTIDE SEQUENCE</scope>
    <source>
        <strain evidence="6">RT37</strain>
    </source>
</reference>
<dbReference type="EMBL" id="CP098827">
    <property type="protein sequence ID" value="XBO72306.1"/>
    <property type="molecule type" value="Genomic_DNA"/>
</dbReference>
<dbReference type="PANTHER" id="PTHR42693">
    <property type="entry name" value="ARYLSULFATASE FAMILY MEMBER"/>
    <property type="match status" value="1"/>
</dbReference>
<evidence type="ECO:0000313" key="6">
    <source>
        <dbReference type="EMBL" id="XBO72306.1"/>
    </source>
</evidence>
<name>A0AAU7KKX8_9GAMM</name>
<dbReference type="AlphaFoldDB" id="A0AAU7KKX8"/>
<proteinExistence type="inferred from homology"/>
<dbReference type="Gene3D" id="3.40.720.10">
    <property type="entry name" value="Alkaline Phosphatase, subunit A"/>
    <property type="match status" value="1"/>
</dbReference>
<organism evidence="6">
    <name type="scientific">Halomonas sp. RT37</name>
    <dbReference type="NCBI Taxonomy" id="2950872"/>
    <lineage>
        <taxon>Bacteria</taxon>
        <taxon>Pseudomonadati</taxon>
        <taxon>Pseudomonadota</taxon>
        <taxon>Gammaproteobacteria</taxon>
        <taxon>Oceanospirillales</taxon>
        <taxon>Halomonadaceae</taxon>
        <taxon>Halomonas</taxon>
    </lineage>
</organism>
<protein>
    <submittedName>
        <fullName evidence="6">Sulfatase-like hydrolase/transferase</fullName>
    </submittedName>
</protein>
<dbReference type="PROSITE" id="PS00523">
    <property type="entry name" value="SULFATASE_1"/>
    <property type="match status" value="1"/>
</dbReference>
<accession>A0AAU7KKX8</accession>
<dbReference type="RefSeq" id="WP_348827785.1">
    <property type="nucleotide sequence ID" value="NZ_CP098827.1"/>
</dbReference>
<evidence type="ECO:0000256" key="1">
    <source>
        <dbReference type="ARBA" id="ARBA00008779"/>
    </source>
</evidence>
<feature type="domain" description="Sulfatase N-terminal" evidence="5">
    <location>
        <begin position="5"/>
        <end position="337"/>
    </location>
</feature>
<keyword evidence="3 6" id="KW-0378">Hydrolase</keyword>
<evidence type="ECO:0000256" key="4">
    <source>
        <dbReference type="ARBA" id="ARBA00022837"/>
    </source>
</evidence>
<dbReference type="InterPro" id="IPR024607">
    <property type="entry name" value="Sulfatase_CS"/>
</dbReference>